<evidence type="ECO:0000313" key="2">
    <source>
        <dbReference type="Proteomes" id="UP000572907"/>
    </source>
</evidence>
<gene>
    <name evidence="1" type="ORF">FHS41_000346</name>
</gene>
<keyword evidence="2" id="KW-1185">Reference proteome</keyword>
<dbReference type="Proteomes" id="UP000572907">
    <property type="component" value="Unassembled WGS sequence"/>
</dbReference>
<organism evidence="1 2">
    <name type="scientific">Streptomyces violarus</name>
    <dbReference type="NCBI Taxonomy" id="67380"/>
    <lineage>
        <taxon>Bacteria</taxon>
        <taxon>Bacillati</taxon>
        <taxon>Actinomycetota</taxon>
        <taxon>Actinomycetes</taxon>
        <taxon>Kitasatosporales</taxon>
        <taxon>Streptomycetaceae</taxon>
        <taxon>Streptomyces</taxon>
    </lineage>
</organism>
<comment type="caution">
    <text evidence="1">The sequence shown here is derived from an EMBL/GenBank/DDBJ whole genome shotgun (WGS) entry which is preliminary data.</text>
</comment>
<sequence>MTAGGIRLGASALTAGDVRARCPLPAAHMTAPKEHGHG</sequence>
<reference evidence="1 2" key="1">
    <citation type="submission" date="2020-08" db="EMBL/GenBank/DDBJ databases">
        <title>Genomic Encyclopedia of Type Strains, Phase III (KMG-III): the genomes of soil and plant-associated and newly described type strains.</title>
        <authorList>
            <person name="Whitman W."/>
        </authorList>
    </citation>
    <scope>NUCLEOTIDE SEQUENCE [LARGE SCALE GENOMIC DNA]</scope>
    <source>
        <strain evidence="1 2">CECT 3237</strain>
    </source>
</reference>
<accession>A0A7W5EYX6</accession>
<dbReference type="AlphaFoldDB" id="A0A7W5EYX6"/>
<dbReference type="EMBL" id="JACHXE010000001">
    <property type="protein sequence ID" value="MBB3073877.1"/>
    <property type="molecule type" value="Genomic_DNA"/>
</dbReference>
<protein>
    <submittedName>
        <fullName evidence="1">Uncharacterized protein</fullName>
    </submittedName>
</protein>
<evidence type="ECO:0000313" key="1">
    <source>
        <dbReference type="EMBL" id="MBB3073877.1"/>
    </source>
</evidence>
<name>A0A7W5EYX6_9ACTN</name>
<proteinExistence type="predicted"/>